<evidence type="ECO:0000256" key="5">
    <source>
        <dbReference type="ARBA" id="ARBA00022989"/>
    </source>
</evidence>
<feature type="transmembrane region" description="Helical" evidence="9">
    <location>
        <begin position="240"/>
        <end position="257"/>
    </location>
</feature>
<feature type="domain" description="Cation efflux protein transmembrane" evidence="10">
    <location>
        <begin position="53"/>
        <end position="265"/>
    </location>
</feature>
<dbReference type="InterPro" id="IPR027469">
    <property type="entry name" value="Cation_efflux_TMD_sf"/>
</dbReference>
<feature type="transmembrane region" description="Helical" evidence="9">
    <location>
        <begin position="123"/>
        <end position="142"/>
    </location>
</feature>
<feature type="transmembrane region" description="Helical" evidence="9">
    <location>
        <begin position="53"/>
        <end position="73"/>
    </location>
</feature>
<dbReference type="GO" id="GO:0006882">
    <property type="term" value="P:intracellular zinc ion homeostasis"/>
    <property type="evidence" value="ECO:0007669"/>
    <property type="project" value="InterPro"/>
</dbReference>
<dbReference type="GO" id="GO:0005385">
    <property type="term" value="F:zinc ion transmembrane transporter activity"/>
    <property type="evidence" value="ECO:0007669"/>
    <property type="project" value="InterPro"/>
</dbReference>
<name>A0A8H7SEG3_9FUNG</name>
<sequence>MFSSSVFDLPTHVESAEMGFGKSLAFDASSTSLLGFLKHSLSIILDNQDSKQIFYFLLLNLSYMFVQLAYGVWTNSLGLISDAIHMFFDCLALAVGLFASVMSKWPPNTKYSYGYNRIETISAYFNGVFLMLISVSIIIEAIERLIDPPEMNTQRLLLVSFVGLIVNLVGIFAFNHGHAHGHSHGGHDHHHGHDHGHGHGHSANMQGVFLHILADTLGSVGVIVSTLLIQWFGWTGFDPIASMFIAILIALSVIPLIKQSGAVLMLELDDHVVNQVEGTLSEVSQLKGVVAVNQPRFWPNEAETLVGSLHVQALDGSDLQDVRRRVSELLMSHIDGLKEVCVQVETESSARSRLKSNNQQHSAGGMGGSGFFYGNAAAVAAGGNSTTTPSFHTGGAATSSATVMNGNQMNFRTMMPPQPTVATMSMGSVTQIPGSTGPADPSPVPSHQPYAPPHNVVSAPPMGPPLSSSPVPSLMKKQTKKE</sequence>
<evidence type="ECO:0000256" key="7">
    <source>
        <dbReference type="ARBA" id="ARBA00023136"/>
    </source>
</evidence>
<feature type="compositionally biased region" description="Pro residues" evidence="8">
    <location>
        <begin position="440"/>
        <end position="452"/>
    </location>
</feature>
<comment type="similarity">
    <text evidence="2">Belongs to the cation diffusion facilitator (CDF) transporter (TC 2.A.4) family. SLC30A subfamily.</text>
</comment>
<organism evidence="11 12">
    <name type="scientific">Circinella minor</name>
    <dbReference type="NCBI Taxonomy" id="1195481"/>
    <lineage>
        <taxon>Eukaryota</taxon>
        <taxon>Fungi</taxon>
        <taxon>Fungi incertae sedis</taxon>
        <taxon>Mucoromycota</taxon>
        <taxon>Mucoromycotina</taxon>
        <taxon>Mucoromycetes</taxon>
        <taxon>Mucorales</taxon>
        <taxon>Lichtheimiaceae</taxon>
        <taxon>Circinella</taxon>
    </lineage>
</organism>
<dbReference type="PANTHER" id="PTHR45755">
    <property type="match status" value="1"/>
</dbReference>
<comment type="caution">
    <text evidence="11">The sequence shown here is derived from an EMBL/GenBank/DDBJ whole genome shotgun (WGS) entry which is preliminary data.</text>
</comment>
<dbReference type="InterPro" id="IPR045316">
    <property type="entry name" value="Msc2-like"/>
</dbReference>
<dbReference type="Proteomes" id="UP000646827">
    <property type="component" value="Unassembled WGS sequence"/>
</dbReference>
<evidence type="ECO:0000256" key="3">
    <source>
        <dbReference type="ARBA" id="ARBA00022448"/>
    </source>
</evidence>
<dbReference type="GO" id="GO:0005794">
    <property type="term" value="C:Golgi apparatus"/>
    <property type="evidence" value="ECO:0007669"/>
    <property type="project" value="TreeGrafter"/>
</dbReference>
<protein>
    <recommendedName>
        <fullName evidence="10">Cation efflux protein transmembrane domain-containing protein</fullName>
    </recommendedName>
</protein>
<dbReference type="GO" id="GO:0031410">
    <property type="term" value="C:cytoplasmic vesicle"/>
    <property type="evidence" value="ECO:0007669"/>
    <property type="project" value="TreeGrafter"/>
</dbReference>
<evidence type="ECO:0000313" key="11">
    <source>
        <dbReference type="EMBL" id="KAG2226677.1"/>
    </source>
</evidence>
<dbReference type="OrthoDB" id="78669at2759"/>
<proteinExistence type="inferred from homology"/>
<feature type="transmembrane region" description="Helical" evidence="9">
    <location>
        <begin position="208"/>
        <end position="234"/>
    </location>
</feature>
<feature type="region of interest" description="Disordered" evidence="8">
    <location>
        <begin position="430"/>
        <end position="482"/>
    </location>
</feature>
<dbReference type="GO" id="GO:0016020">
    <property type="term" value="C:membrane"/>
    <property type="evidence" value="ECO:0007669"/>
    <property type="project" value="UniProtKB-SubCell"/>
</dbReference>
<dbReference type="AlphaFoldDB" id="A0A8H7SEG3"/>
<gene>
    <name evidence="11" type="ORF">INT45_001024</name>
</gene>
<dbReference type="NCBIfam" id="TIGR01297">
    <property type="entry name" value="CDF"/>
    <property type="match status" value="1"/>
</dbReference>
<dbReference type="PANTHER" id="PTHR45755:SF4">
    <property type="entry name" value="ZINC TRANSPORTER 7"/>
    <property type="match status" value="1"/>
</dbReference>
<dbReference type="SUPFAM" id="SSF161111">
    <property type="entry name" value="Cation efflux protein transmembrane domain-like"/>
    <property type="match status" value="1"/>
</dbReference>
<evidence type="ECO:0000256" key="8">
    <source>
        <dbReference type="SAM" id="MobiDB-lite"/>
    </source>
</evidence>
<evidence type="ECO:0000259" key="10">
    <source>
        <dbReference type="Pfam" id="PF01545"/>
    </source>
</evidence>
<keyword evidence="4 9" id="KW-0812">Transmembrane</keyword>
<keyword evidence="6" id="KW-0406">Ion transport</keyword>
<evidence type="ECO:0000256" key="1">
    <source>
        <dbReference type="ARBA" id="ARBA00004141"/>
    </source>
</evidence>
<evidence type="ECO:0000256" key="6">
    <source>
        <dbReference type="ARBA" id="ARBA00023065"/>
    </source>
</evidence>
<feature type="transmembrane region" description="Helical" evidence="9">
    <location>
        <begin position="154"/>
        <end position="174"/>
    </location>
</feature>
<dbReference type="InterPro" id="IPR058533">
    <property type="entry name" value="Cation_efflux_TM"/>
</dbReference>
<accession>A0A8H7SEG3</accession>
<dbReference type="GO" id="GO:1904257">
    <property type="term" value="P:zinc ion import into Golgi lumen"/>
    <property type="evidence" value="ECO:0007669"/>
    <property type="project" value="TreeGrafter"/>
</dbReference>
<evidence type="ECO:0000256" key="9">
    <source>
        <dbReference type="SAM" id="Phobius"/>
    </source>
</evidence>
<reference evidence="11 12" key="1">
    <citation type="submission" date="2020-12" db="EMBL/GenBank/DDBJ databases">
        <title>Metabolic potential, ecology and presence of endohyphal bacteria is reflected in genomic diversity of Mucoromycotina.</title>
        <authorList>
            <person name="Muszewska A."/>
            <person name="Okrasinska A."/>
            <person name="Steczkiewicz K."/>
            <person name="Drgas O."/>
            <person name="Orlowska M."/>
            <person name="Perlinska-Lenart U."/>
            <person name="Aleksandrzak-Piekarczyk T."/>
            <person name="Szatraj K."/>
            <person name="Zielenkiewicz U."/>
            <person name="Pilsyk S."/>
            <person name="Malc E."/>
            <person name="Mieczkowski P."/>
            <person name="Kruszewska J.S."/>
            <person name="Biernat P."/>
            <person name="Pawlowska J."/>
        </authorList>
    </citation>
    <scope>NUCLEOTIDE SEQUENCE [LARGE SCALE GENOMIC DNA]</scope>
    <source>
        <strain evidence="11 12">CBS 142.35</strain>
    </source>
</reference>
<comment type="subcellular location">
    <subcellularLocation>
        <location evidence="1">Membrane</location>
        <topology evidence="1">Multi-pass membrane protein</topology>
    </subcellularLocation>
</comment>
<dbReference type="FunFam" id="1.20.1510.10:FF:000014">
    <property type="entry name" value="Cation efflux protein/ zinc transporter"/>
    <property type="match status" value="1"/>
</dbReference>
<dbReference type="Pfam" id="PF01545">
    <property type="entry name" value="Cation_efflux"/>
    <property type="match status" value="1"/>
</dbReference>
<feature type="transmembrane region" description="Helical" evidence="9">
    <location>
        <begin position="79"/>
        <end position="102"/>
    </location>
</feature>
<evidence type="ECO:0000313" key="12">
    <source>
        <dbReference type="Proteomes" id="UP000646827"/>
    </source>
</evidence>
<evidence type="ECO:0000256" key="4">
    <source>
        <dbReference type="ARBA" id="ARBA00022692"/>
    </source>
</evidence>
<dbReference type="EMBL" id="JAEPRB010000014">
    <property type="protein sequence ID" value="KAG2226677.1"/>
    <property type="molecule type" value="Genomic_DNA"/>
</dbReference>
<keyword evidence="12" id="KW-1185">Reference proteome</keyword>
<keyword evidence="3" id="KW-0813">Transport</keyword>
<keyword evidence="5 9" id="KW-1133">Transmembrane helix</keyword>
<dbReference type="InterPro" id="IPR002524">
    <property type="entry name" value="Cation_efflux"/>
</dbReference>
<keyword evidence="7 9" id="KW-0472">Membrane</keyword>
<evidence type="ECO:0000256" key="2">
    <source>
        <dbReference type="ARBA" id="ARBA00008873"/>
    </source>
</evidence>
<dbReference type="Gene3D" id="1.20.1510.10">
    <property type="entry name" value="Cation efflux protein transmembrane domain"/>
    <property type="match status" value="1"/>
</dbReference>